<dbReference type="PRINTS" id="PR00789">
    <property type="entry name" value="OSIALOPTASE"/>
</dbReference>
<evidence type="ECO:0000256" key="4">
    <source>
        <dbReference type="ARBA" id="ARBA00022723"/>
    </source>
</evidence>
<feature type="binding site" evidence="8">
    <location>
        <position position="115"/>
    </location>
    <ligand>
        <name>Fe cation</name>
        <dbReference type="ChEBI" id="CHEBI:24875"/>
    </ligand>
</feature>
<dbReference type="FunFam" id="3.30.420.40:FF:000040">
    <property type="entry name" value="tRNA N6-adenosine threonylcarbamoyltransferase"/>
    <property type="match status" value="1"/>
</dbReference>
<dbReference type="PANTHER" id="PTHR11735:SF6">
    <property type="entry name" value="TRNA N6-ADENOSINE THREONYLCARBAMOYLTRANSFERASE, MITOCHONDRIAL"/>
    <property type="match status" value="1"/>
</dbReference>
<dbReference type="PROSITE" id="PS01016">
    <property type="entry name" value="GLYCOPROTEASE"/>
    <property type="match status" value="1"/>
</dbReference>
<feature type="binding site" evidence="8">
    <location>
        <position position="184"/>
    </location>
    <ligand>
        <name>substrate</name>
    </ligand>
</feature>
<sequence>MSVKILAIESSCDETSASVLADGVILSNYIANQTVHEQYGGVVPELASRAHQENIVPVVDLALHKAGVRKNELSAIAFTQSPGLIGSLLVGSCFAKSMALALNIPLIAVHHMQAHVLANFIGEHKPSFPFLCLTVSGGHTQIVRCDGPLDMKVIGETLDDAAGEAFDKSAKLLGLPYPGGPLIDKYAAEGDPNRFKFPEPQIPGLNFSFSGLKTSILYFLQEQREKDPQFTENNMADICASVQHRIVSILMNKLVKASKETGIREIGIAGGVSANSGLRKALQEYGKKHGWNTYIPKFEYCTDNAAMIAITAWYKYQAGEFAGLDAVPGARAGF</sequence>
<evidence type="ECO:0000256" key="2">
    <source>
        <dbReference type="ARBA" id="ARBA00022679"/>
    </source>
</evidence>
<keyword evidence="1 8" id="KW-0963">Cytoplasm</keyword>
<dbReference type="NCBIfam" id="TIGR00329">
    <property type="entry name" value="gcp_kae1"/>
    <property type="match status" value="1"/>
</dbReference>
<feature type="domain" description="Gcp-like" evidence="9">
    <location>
        <begin position="25"/>
        <end position="309"/>
    </location>
</feature>
<dbReference type="InterPro" id="IPR017861">
    <property type="entry name" value="KAE1/TsaD"/>
</dbReference>
<dbReference type="PANTHER" id="PTHR11735">
    <property type="entry name" value="TRNA N6-ADENOSINE THREONYLCARBAMOYLTRANSFERASE"/>
    <property type="match status" value="1"/>
</dbReference>
<dbReference type="GO" id="GO:0002949">
    <property type="term" value="P:tRNA threonylcarbamoyladenosine modification"/>
    <property type="evidence" value="ECO:0007669"/>
    <property type="project" value="UniProtKB-UniRule"/>
</dbReference>
<dbReference type="InterPro" id="IPR017860">
    <property type="entry name" value="Peptidase_M22_CS"/>
</dbReference>
<dbReference type="EMBL" id="WRXN01000020">
    <property type="protein sequence ID" value="MVT12162.1"/>
    <property type="molecule type" value="Genomic_DNA"/>
</dbReference>
<dbReference type="GO" id="GO:0005737">
    <property type="term" value="C:cytoplasm"/>
    <property type="evidence" value="ECO:0007669"/>
    <property type="project" value="UniProtKB-SubCell"/>
</dbReference>
<evidence type="ECO:0000256" key="1">
    <source>
        <dbReference type="ARBA" id="ARBA00022490"/>
    </source>
</evidence>
<name>A0A7K1UCQ6_9BACT</name>
<dbReference type="RefSeq" id="WP_157309584.1">
    <property type="nucleotide sequence ID" value="NZ_WRXN01000020.1"/>
</dbReference>
<dbReference type="NCBIfam" id="TIGR03723">
    <property type="entry name" value="T6A_TsaD_YgjD"/>
    <property type="match status" value="1"/>
</dbReference>
<comment type="catalytic activity">
    <reaction evidence="7 8">
        <text>L-threonylcarbamoyladenylate + adenosine(37) in tRNA = N(6)-L-threonylcarbamoyladenosine(37) in tRNA + AMP + H(+)</text>
        <dbReference type="Rhea" id="RHEA:37059"/>
        <dbReference type="Rhea" id="RHEA-COMP:10162"/>
        <dbReference type="Rhea" id="RHEA-COMP:10163"/>
        <dbReference type="ChEBI" id="CHEBI:15378"/>
        <dbReference type="ChEBI" id="CHEBI:73682"/>
        <dbReference type="ChEBI" id="CHEBI:74411"/>
        <dbReference type="ChEBI" id="CHEBI:74418"/>
        <dbReference type="ChEBI" id="CHEBI:456215"/>
        <dbReference type="EC" id="2.3.1.234"/>
    </reaction>
</comment>
<keyword evidence="4 8" id="KW-0479">Metal-binding</keyword>
<evidence type="ECO:0000313" key="11">
    <source>
        <dbReference type="Proteomes" id="UP000461730"/>
    </source>
</evidence>
<feature type="binding site" evidence="8">
    <location>
        <position position="111"/>
    </location>
    <ligand>
        <name>Fe cation</name>
        <dbReference type="ChEBI" id="CHEBI:24875"/>
    </ligand>
</feature>
<comment type="cofactor">
    <cofactor evidence="8">
        <name>Fe(2+)</name>
        <dbReference type="ChEBI" id="CHEBI:29033"/>
    </cofactor>
    <text evidence="8">Binds 1 Fe(2+) ion per subunit.</text>
</comment>
<dbReference type="GO" id="GO:0061711">
    <property type="term" value="F:tRNA N(6)-L-threonylcarbamoyladenine synthase activity"/>
    <property type="evidence" value="ECO:0007669"/>
    <property type="project" value="UniProtKB-EC"/>
</dbReference>
<feature type="binding site" evidence="8">
    <location>
        <position position="275"/>
    </location>
    <ligand>
        <name>substrate</name>
    </ligand>
</feature>
<evidence type="ECO:0000256" key="5">
    <source>
        <dbReference type="ARBA" id="ARBA00023004"/>
    </source>
</evidence>
<keyword evidence="5 8" id="KW-0408">Iron</keyword>
<proteinExistence type="inferred from homology"/>
<dbReference type="InterPro" id="IPR043129">
    <property type="entry name" value="ATPase_NBD"/>
</dbReference>
<dbReference type="Proteomes" id="UP000461730">
    <property type="component" value="Unassembled WGS sequence"/>
</dbReference>
<comment type="subcellular location">
    <subcellularLocation>
        <location evidence="8">Cytoplasm</location>
    </subcellularLocation>
</comment>
<evidence type="ECO:0000256" key="6">
    <source>
        <dbReference type="ARBA" id="ARBA00023315"/>
    </source>
</evidence>
<feature type="binding site" evidence="8">
    <location>
        <position position="180"/>
    </location>
    <ligand>
        <name>substrate</name>
    </ligand>
</feature>
<comment type="function">
    <text evidence="8">Required for the formation of a threonylcarbamoyl group on adenosine at position 37 (t(6)A37) in tRNAs that read codons beginning with adenine. Is involved in the transfer of the threonylcarbamoyl moiety of threonylcarbamoyl-AMP (TC-AMP) to the N6 group of A37, together with TsaE and TsaB. TsaD likely plays a direct catalytic role in this reaction.</text>
</comment>
<evidence type="ECO:0000256" key="3">
    <source>
        <dbReference type="ARBA" id="ARBA00022694"/>
    </source>
</evidence>
<dbReference type="HAMAP" id="MF_01445">
    <property type="entry name" value="TsaD"/>
    <property type="match status" value="1"/>
</dbReference>
<evidence type="ECO:0000256" key="8">
    <source>
        <dbReference type="HAMAP-Rule" id="MF_01445"/>
    </source>
</evidence>
<dbReference type="SUPFAM" id="SSF53067">
    <property type="entry name" value="Actin-like ATPase domain"/>
    <property type="match status" value="2"/>
</dbReference>
<dbReference type="GO" id="GO:0005506">
    <property type="term" value="F:iron ion binding"/>
    <property type="evidence" value="ECO:0007669"/>
    <property type="project" value="UniProtKB-UniRule"/>
</dbReference>
<dbReference type="CDD" id="cd24133">
    <property type="entry name" value="ASKHA_NBD_TsaD_bac"/>
    <property type="match status" value="1"/>
</dbReference>
<accession>A0A7K1UCQ6</accession>
<evidence type="ECO:0000259" key="9">
    <source>
        <dbReference type="Pfam" id="PF00814"/>
    </source>
</evidence>
<keyword evidence="2 8" id="KW-0808">Transferase</keyword>
<dbReference type="Gene3D" id="3.30.420.40">
    <property type="match status" value="2"/>
</dbReference>
<comment type="similarity">
    <text evidence="8">Belongs to the KAE1 / TsaD family.</text>
</comment>
<dbReference type="InterPro" id="IPR000905">
    <property type="entry name" value="Gcp-like_dom"/>
</dbReference>
<feature type="binding site" evidence="8">
    <location>
        <position position="167"/>
    </location>
    <ligand>
        <name>substrate</name>
    </ligand>
</feature>
<keyword evidence="6 8" id="KW-0012">Acyltransferase</keyword>
<gene>
    <name evidence="8 10" type="primary">tsaD</name>
    <name evidence="10" type="ORF">GO493_28145</name>
</gene>
<dbReference type="EC" id="2.3.1.234" evidence="8"/>
<feature type="binding site" evidence="8">
    <location>
        <begin position="134"/>
        <end position="138"/>
    </location>
    <ligand>
        <name>substrate</name>
    </ligand>
</feature>
<dbReference type="Pfam" id="PF00814">
    <property type="entry name" value="TsaD"/>
    <property type="match status" value="1"/>
</dbReference>
<evidence type="ECO:0000313" key="10">
    <source>
        <dbReference type="EMBL" id="MVT12162.1"/>
    </source>
</evidence>
<dbReference type="AlphaFoldDB" id="A0A7K1UCQ6"/>
<keyword evidence="11" id="KW-1185">Reference proteome</keyword>
<dbReference type="InterPro" id="IPR022450">
    <property type="entry name" value="TsaD"/>
</dbReference>
<evidence type="ECO:0000256" key="7">
    <source>
        <dbReference type="ARBA" id="ARBA00048117"/>
    </source>
</evidence>
<protein>
    <recommendedName>
        <fullName evidence="8">tRNA N6-adenosine threonylcarbamoyltransferase</fullName>
        <ecNumber evidence="8">2.3.1.234</ecNumber>
    </recommendedName>
    <alternativeName>
        <fullName evidence="8">N6-L-threonylcarbamoyladenine synthase</fullName>
        <shortName evidence="8">t(6)A synthase</shortName>
    </alternativeName>
    <alternativeName>
        <fullName evidence="8">t(6)A37 threonylcarbamoyladenosine biosynthesis protein TsaD</fullName>
    </alternativeName>
    <alternativeName>
        <fullName evidence="8">tRNA threonylcarbamoyladenosine biosynthesis protein TsaD</fullName>
    </alternativeName>
</protein>
<organism evidence="10 11">
    <name type="scientific">Chitinophaga tropicalis</name>
    <dbReference type="NCBI Taxonomy" id="2683588"/>
    <lineage>
        <taxon>Bacteria</taxon>
        <taxon>Pseudomonadati</taxon>
        <taxon>Bacteroidota</taxon>
        <taxon>Chitinophagia</taxon>
        <taxon>Chitinophagales</taxon>
        <taxon>Chitinophagaceae</taxon>
        <taxon>Chitinophaga</taxon>
    </lineage>
</organism>
<feature type="binding site" evidence="8">
    <location>
        <position position="303"/>
    </location>
    <ligand>
        <name>Fe cation</name>
        <dbReference type="ChEBI" id="CHEBI:24875"/>
    </ligand>
</feature>
<comment type="caution">
    <text evidence="10">The sequence shown here is derived from an EMBL/GenBank/DDBJ whole genome shotgun (WGS) entry which is preliminary data.</text>
</comment>
<keyword evidence="3 8" id="KW-0819">tRNA processing</keyword>
<reference evidence="10 11" key="1">
    <citation type="submission" date="2019-12" db="EMBL/GenBank/DDBJ databases">
        <title>Chitinophaga sp. strain ysch24 (GDMCC 1.1355), whole genome shotgun sequence.</title>
        <authorList>
            <person name="Zhang X."/>
        </authorList>
    </citation>
    <scope>NUCLEOTIDE SEQUENCE [LARGE SCALE GENOMIC DNA]</scope>
    <source>
        <strain evidence="11">ysch24</strain>
    </source>
</reference>